<dbReference type="EMBL" id="JAFEKC020000023">
    <property type="protein sequence ID" value="KAK0507465.1"/>
    <property type="molecule type" value="Genomic_DNA"/>
</dbReference>
<keyword evidence="3" id="KW-1185">Reference proteome</keyword>
<sequence length="219" mass="24260">MVWMKKISTLLLLYSLSLRAVALTLSLNSTRTACRKTEVWVTPQWTSSVSYNCKRVIETLSIVEPESLLDDLPFGHQFLPLGQEPEYPTPDAVRTPWKLTNGPCTMAVTTLAQIPLGYLPLEVGRGPFPDNGYSSWYMIRQKLLGLIEDCVANGEGGMKWFQPEPREWDPSPKPAVGVFFYATDSEIDRAIGPKTNTALILLGTKFTVSSSIAISNSTS</sequence>
<evidence type="ECO:0000313" key="2">
    <source>
        <dbReference type="EMBL" id="KAK0507465.1"/>
    </source>
</evidence>
<protein>
    <recommendedName>
        <fullName evidence="4">Ecp2 effector protein domain-containing protein</fullName>
    </recommendedName>
</protein>
<evidence type="ECO:0008006" key="4">
    <source>
        <dbReference type="Google" id="ProtNLM"/>
    </source>
</evidence>
<evidence type="ECO:0000256" key="1">
    <source>
        <dbReference type="SAM" id="SignalP"/>
    </source>
</evidence>
<gene>
    <name evidence="2" type="ORF">JMJ35_009988</name>
</gene>
<feature type="chain" id="PRO_5041389980" description="Ecp2 effector protein domain-containing protein" evidence="1">
    <location>
        <begin position="23"/>
        <end position="219"/>
    </location>
</feature>
<proteinExistence type="predicted"/>
<comment type="caution">
    <text evidence="2">The sequence shown here is derived from an EMBL/GenBank/DDBJ whole genome shotgun (WGS) entry which is preliminary data.</text>
</comment>
<accession>A0AA39V653</accession>
<name>A0AA39V653_9LECA</name>
<dbReference type="AlphaFoldDB" id="A0AA39V653"/>
<organism evidence="2 3">
    <name type="scientific">Cladonia borealis</name>
    <dbReference type="NCBI Taxonomy" id="184061"/>
    <lineage>
        <taxon>Eukaryota</taxon>
        <taxon>Fungi</taxon>
        <taxon>Dikarya</taxon>
        <taxon>Ascomycota</taxon>
        <taxon>Pezizomycotina</taxon>
        <taxon>Lecanoromycetes</taxon>
        <taxon>OSLEUM clade</taxon>
        <taxon>Lecanoromycetidae</taxon>
        <taxon>Lecanorales</taxon>
        <taxon>Lecanorineae</taxon>
        <taxon>Cladoniaceae</taxon>
        <taxon>Cladonia</taxon>
    </lineage>
</organism>
<feature type="signal peptide" evidence="1">
    <location>
        <begin position="1"/>
        <end position="22"/>
    </location>
</feature>
<reference evidence="2" key="1">
    <citation type="submission" date="2023-03" db="EMBL/GenBank/DDBJ databases">
        <title>Complete genome of Cladonia borealis.</title>
        <authorList>
            <person name="Park H."/>
        </authorList>
    </citation>
    <scope>NUCLEOTIDE SEQUENCE</scope>
    <source>
        <strain evidence="2">ANT050790</strain>
    </source>
</reference>
<keyword evidence="1" id="KW-0732">Signal</keyword>
<dbReference type="Proteomes" id="UP001166286">
    <property type="component" value="Unassembled WGS sequence"/>
</dbReference>
<evidence type="ECO:0000313" key="3">
    <source>
        <dbReference type="Proteomes" id="UP001166286"/>
    </source>
</evidence>